<organism evidence="3 4">
    <name type="scientific">Phialocephala subalpina</name>
    <dbReference type="NCBI Taxonomy" id="576137"/>
    <lineage>
        <taxon>Eukaryota</taxon>
        <taxon>Fungi</taxon>
        <taxon>Dikarya</taxon>
        <taxon>Ascomycota</taxon>
        <taxon>Pezizomycotina</taxon>
        <taxon>Leotiomycetes</taxon>
        <taxon>Helotiales</taxon>
        <taxon>Mollisiaceae</taxon>
        <taxon>Phialocephala</taxon>
        <taxon>Phialocephala fortinii species complex</taxon>
    </lineage>
</organism>
<feature type="compositionally biased region" description="Acidic residues" evidence="1">
    <location>
        <begin position="188"/>
        <end position="211"/>
    </location>
</feature>
<evidence type="ECO:0000256" key="1">
    <source>
        <dbReference type="SAM" id="MobiDB-lite"/>
    </source>
</evidence>
<name>A0A1L7WTM4_9HELO</name>
<evidence type="ECO:0000313" key="4">
    <source>
        <dbReference type="Proteomes" id="UP000184330"/>
    </source>
</evidence>
<sequence length="624" mass="70538">MTNKHENANMNDESPTILDSNSSDSSDESSSPRPNRWKGPSSTWGTLTAQERGLAASLDQIQNQDLSIHLYNAHALKRRAREYARNPEEVKKQYPAIPDEDQTFKPPKSWTAWPLPPDQVPREREQVGPEDGDERHTFKRRQMERGSRELEDVLLGVTLKFAKERFMRREQEDEVKYLDRRKRSTEDVSSEEEDDSSVQDWERSDEEEDVVEKESSDAPPSKERLIPVVSADDERSRGILRPSIRHTLAKLDEVLIALHHARKTCRRFSHSSTSANSDNEAETDGEDSVSPSKRGRGRPRKFADLPDRSRAQSIPEEQGQEEEHDPNSPDLFRGKTTHRGRPLKAYERLEGENQEEYLVRIAKTQKKPLPAFAPLAEIKPSKSSTPSPEKSRKSAKPRTASEELDRQRRMRLNTRDWSEVLSSAALVGFPPDAIARATQRCANLFGEGMTMRTIFETPYIEKGADTVAKYTPEEIPDFDDEEVESSSEEEDSSEQSTDDPPIKTDRPDSRTLRIALVPPSKQTCFCPMPGCPRRIHGFRDSNALKSHLRLGHKIAKDEVEDYLLPSDEEMDGAVHVDGFLKPLKILGGARGSYKKAAKRTRVEGSSEKEGSGDEGHGTRDPTPG</sequence>
<keyword evidence="4" id="KW-1185">Reference proteome</keyword>
<feature type="compositionally biased region" description="Acidic residues" evidence="1">
    <location>
        <begin position="476"/>
        <end position="497"/>
    </location>
</feature>
<feature type="compositionally biased region" description="Basic and acidic residues" evidence="1">
    <location>
        <begin position="399"/>
        <end position="410"/>
    </location>
</feature>
<feature type="region of interest" description="Disordered" evidence="1">
    <location>
        <begin position="93"/>
        <end position="145"/>
    </location>
</feature>
<dbReference type="Proteomes" id="UP000184330">
    <property type="component" value="Unassembled WGS sequence"/>
</dbReference>
<dbReference type="AlphaFoldDB" id="A0A1L7WTM4"/>
<evidence type="ECO:0000259" key="2">
    <source>
        <dbReference type="Pfam" id="PF10680"/>
    </source>
</evidence>
<feature type="region of interest" description="Disordered" evidence="1">
    <location>
        <begin position="476"/>
        <end position="508"/>
    </location>
</feature>
<feature type="compositionally biased region" description="Low complexity" evidence="1">
    <location>
        <begin position="19"/>
        <end position="31"/>
    </location>
</feature>
<feature type="compositionally biased region" description="Basic and acidic residues" evidence="1">
    <location>
        <begin position="212"/>
        <end position="225"/>
    </location>
</feature>
<dbReference type="STRING" id="576137.A0A1L7WTM4"/>
<feature type="region of interest" description="Disordered" evidence="1">
    <location>
        <begin position="172"/>
        <end position="239"/>
    </location>
</feature>
<gene>
    <name evidence="3" type="ORF">PAC_06033</name>
</gene>
<dbReference type="InterPro" id="IPR019622">
    <property type="entry name" value="Rrn9_dom"/>
</dbReference>
<dbReference type="Pfam" id="PF10680">
    <property type="entry name" value="RRN9"/>
    <property type="match status" value="1"/>
</dbReference>
<feature type="region of interest" description="Disordered" evidence="1">
    <location>
        <begin position="371"/>
        <end position="410"/>
    </location>
</feature>
<dbReference type="EMBL" id="FJOG01000007">
    <property type="protein sequence ID" value="CZR56145.1"/>
    <property type="molecule type" value="Genomic_DNA"/>
</dbReference>
<feature type="region of interest" description="Disordered" evidence="1">
    <location>
        <begin position="590"/>
        <end position="624"/>
    </location>
</feature>
<feature type="compositionally biased region" description="Basic and acidic residues" evidence="1">
    <location>
        <begin position="600"/>
        <end position="624"/>
    </location>
</feature>
<protein>
    <recommendedName>
        <fullName evidence="2">Rrn9 domain-containing protein</fullName>
    </recommendedName>
</protein>
<feature type="domain" description="Rrn9" evidence="2">
    <location>
        <begin position="58"/>
        <end position="127"/>
    </location>
</feature>
<reference evidence="3 4" key="1">
    <citation type="submission" date="2016-03" db="EMBL/GenBank/DDBJ databases">
        <authorList>
            <person name="Ploux O."/>
        </authorList>
    </citation>
    <scope>NUCLEOTIDE SEQUENCE [LARGE SCALE GENOMIC DNA]</scope>
    <source>
        <strain evidence="3 4">UAMH 11012</strain>
    </source>
</reference>
<feature type="compositionally biased region" description="Basic and acidic residues" evidence="1">
    <location>
        <begin position="120"/>
        <end position="145"/>
    </location>
</feature>
<evidence type="ECO:0000313" key="3">
    <source>
        <dbReference type="EMBL" id="CZR56145.1"/>
    </source>
</evidence>
<feature type="compositionally biased region" description="Basic and acidic residues" evidence="1">
    <location>
        <begin position="301"/>
        <end position="310"/>
    </location>
</feature>
<feature type="compositionally biased region" description="Polar residues" evidence="1">
    <location>
        <begin position="8"/>
        <end position="18"/>
    </location>
</feature>
<feature type="region of interest" description="Disordered" evidence="1">
    <location>
        <begin position="264"/>
        <end position="348"/>
    </location>
</feature>
<accession>A0A1L7WTM4</accession>
<dbReference type="OrthoDB" id="5412288at2759"/>
<feature type="region of interest" description="Disordered" evidence="1">
    <location>
        <begin position="1"/>
        <end position="48"/>
    </location>
</feature>
<proteinExistence type="predicted"/>